<keyword evidence="1" id="KW-1133">Transmembrane helix</keyword>
<sequence length="71" mass="8482">MLVQLFFKNICKKEAPLICHHGCYEIQLAYKLQDLIEVTTYVNFWFLSMLISMLCVLRILLWPCEAHVRFC</sequence>
<dbReference type="InParanoid" id="K4AHM1"/>
<name>K4AHM1_SETIT</name>
<reference evidence="2" key="2">
    <citation type="submission" date="2018-08" db="UniProtKB">
        <authorList>
            <consortium name="EnsemblPlants"/>
        </authorList>
    </citation>
    <scope>IDENTIFICATION</scope>
    <source>
        <strain evidence="2">Yugu1</strain>
    </source>
</reference>
<proteinExistence type="predicted"/>
<dbReference type="HOGENOM" id="CLU_2744868_0_0_1"/>
<keyword evidence="1" id="KW-0812">Transmembrane</keyword>
<evidence type="ECO:0000256" key="1">
    <source>
        <dbReference type="SAM" id="Phobius"/>
    </source>
</evidence>
<dbReference type="Proteomes" id="UP000004995">
    <property type="component" value="Unassembled WGS sequence"/>
</dbReference>
<keyword evidence="3" id="KW-1185">Reference proteome</keyword>
<evidence type="ECO:0000313" key="3">
    <source>
        <dbReference type="Proteomes" id="UP000004995"/>
    </source>
</evidence>
<keyword evidence="1" id="KW-0472">Membrane</keyword>
<dbReference type="EnsemblPlants" id="KQK87441">
    <property type="protein sequence ID" value="KQK87441"/>
    <property type="gene ID" value="SETIT_038378mg"/>
</dbReference>
<dbReference type="EMBL" id="AGNK02005396">
    <property type="status" value="NOT_ANNOTATED_CDS"/>
    <property type="molecule type" value="Genomic_DNA"/>
</dbReference>
<protein>
    <submittedName>
        <fullName evidence="2">Uncharacterized protein</fullName>
    </submittedName>
</protein>
<dbReference type="AlphaFoldDB" id="K4AHM1"/>
<dbReference type="Gramene" id="KQK87441">
    <property type="protein sequence ID" value="KQK87441"/>
    <property type="gene ID" value="SETIT_038378mg"/>
</dbReference>
<reference evidence="3" key="1">
    <citation type="journal article" date="2012" name="Nat. Biotechnol.">
        <title>Reference genome sequence of the model plant Setaria.</title>
        <authorList>
            <person name="Bennetzen J.L."/>
            <person name="Schmutz J."/>
            <person name="Wang H."/>
            <person name="Percifield R."/>
            <person name="Hawkins J."/>
            <person name="Pontaroli A.C."/>
            <person name="Estep M."/>
            <person name="Feng L."/>
            <person name="Vaughn J.N."/>
            <person name="Grimwood J."/>
            <person name="Jenkins J."/>
            <person name="Barry K."/>
            <person name="Lindquist E."/>
            <person name="Hellsten U."/>
            <person name="Deshpande S."/>
            <person name="Wang X."/>
            <person name="Wu X."/>
            <person name="Mitros T."/>
            <person name="Triplett J."/>
            <person name="Yang X."/>
            <person name="Ye C.Y."/>
            <person name="Mauro-Herrera M."/>
            <person name="Wang L."/>
            <person name="Li P."/>
            <person name="Sharma M."/>
            <person name="Sharma R."/>
            <person name="Ronald P.C."/>
            <person name="Panaud O."/>
            <person name="Kellogg E.A."/>
            <person name="Brutnell T.P."/>
            <person name="Doust A.N."/>
            <person name="Tuskan G.A."/>
            <person name="Rokhsar D."/>
            <person name="Devos K.M."/>
        </authorList>
    </citation>
    <scope>NUCLEOTIDE SEQUENCE [LARGE SCALE GENOMIC DNA]</scope>
    <source>
        <strain evidence="3">cv. Yugu1</strain>
    </source>
</reference>
<evidence type="ECO:0000313" key="2">
    <source>
        <dbReference type="EnsemblPlants" id="KQK87441"/>
    </source>
</evidence>
<organism evidence="2 3">
    <name type="scientific">Setaria italica</name>
    <name type="common">Foxtail millet</name>
    <name type="synonym">Panicum italicum</name>
    <dbReference type="NCBI Taxonomy" id="4555"/>
    <lineage>
        <taxon>Eukaryota</taxon>
        <taxon>Viridiplantae</taxon>
        <taxon>Streptophyta</taxon>
        <taxon>Embryophyta</taxon>
        <taxon>Tracheophyta</taxon>
        <taxon>Spermatophyta</taxon>
        <taxon>Magnoliopsida</taxon>
        <taxon>Liliopsida</taxon>
        <taxon>Poales</taxon>
        <taxon>Poaceae</taxon>
        <taxon>PACMAD clade</taxon>
        <taxon>Panicoideae</taxon>
        <taxon>Panicodae</taxon>
        <taxon>Paniceae</taxon>
        <taxon>Cenchrinae</taxon>
        <taxon>Setaria</taxon>
    </lineage>
</organism>
<feature type="transmembrane region" description="Helical" evidence="1">
    <location>
        <begin position="42"/>
        <end position="61"/>
    </location>
</feature>
<accession>K4AHM1</accession>